<dbReference type="AlphaFoldDB" id="A0A0L0GB73"/>
<dbReference type="Proteomes" id="UP000054560">
    <property type="component" value="Unassembled WGS sequence"/>
</dbReference>
<gene>
    <name evidence="1" type="ORF">SARC_01705</name>
</gene>
<evidence type="ECO:0000313" key="2">
    <source>
        <dbReference type="Proteomes" id="UP000054560"/>
    </source>
</evidence>
<dbReference type="GeneID" id="25902209"/>
<sequence length="62" mass="6632">MAETWLATAEVSTSGGSLGAMYTPALLTRRERKAAVVVDTHPVLEAMDIDKTQSDASVEDHT</sequence>
<reference evidence="1 2" key="1">
    <citation type="submission" date="2011-02" db="EMBL/GenBank/DDBJ databases">
        <title>The Genome Sequence of Sphaeroforma arctica JP610.</title>
        <authorList>
            <consortium name="The Broad Institute Genome Sequencing Platform"/>
            <person name="Russ C."/>
            <person name="Cuomo C."/>
            <person name="Young S.K."/>
            <person name="Zeng Q."/>
            <person name="Gargeya S."/>
            <person name="Alvarado L."/>
            <person name="Berlin A."/>
            <person name="Chapman S.B."/>
            <person name="Chen Z."/>
            <person name="Freedman E."/>
            <person name="Gellesch M."/>
            <person name="Goldberg J."/>
            <person name="Griggs A."/>
            <person name="Gujja S."/>
            <person name="Heilman E."/>
            <person name="Heiman D."/>
            <person name="Howarth C."/>
            <person name="Mehta T."/>
            <person name="Neiman D."/>
            <person name="Pearson M."/>
            <person name="Roberts A."/>
            <person name="Saif S."/>
            <person name="Shea T."/>
            <person name="Shenoy N."/>
            <person name="Sisk P."/>
            <person name="Stolte C."/>
            <person name="Sykes S."/>
            <person name="White J."/>
            <person name="Yandava C."/>
            <person name="Burger G."/>
            <person name="Gray M.W."/>
            <person name="Holland P.W.H."/>
            <person name="King N."/>
            <person name="Lang F.B.F."/>
            <person name="Roger A.J."/>
            <person name="Ruiz-Trillo I."/>
            <person name="Haas B."/>
            <person name="Nusbaum C."/>
            <person name="Birren B."/>
        </authorList>
    </citation>
    <scope>NUCLEOTIDE SEQUENCE [LARGE SCALE GENOMIC DNA]</scope>
    <source>
        <strain evidence="1 2">JP610</strain>
    </source>
</reference>
<protein>
    <submittedName>
        <fullName evidence="1">Uncharacterized protein</fullName>
    </submittedName>
</protein>
<accession>A0A0L0GB73</accession>
<organism evidence="1 2">
    <name type="scientific">Sphaeroforma arctica JP610</name>
    <dbReference type="NCBI Taxonomy" id="667725"/>
    <lineage>
        <taxon>Eukaryota</taxon>
        <taxon>Ichthyosporea</taxon>
        <taxon>Ichthyophonida</taxon>
        <taxon>Sphaeroforma</taxon>
    </lineage>
</organism>
<keyword evidence="2" id="KW-1185">Reference proteome</keyword>
<proteinExistence type="predicted"/>
<evidence type="ECO:0000313" key="1">
    <source>
        <dbReference type="EMBL" id="KNC86136.1"/>
    </source>
</evidence>
<dbReference type="EMBL" id="KQ241666">
    <property type="protein sequence ID" value="KNC86136.1"/>
    <property type="molecule type" value="Genomic_DNA"/>
</dbReference>
<dbReference type="RefSeq" id="XP_014160038.1">
    <property type="nucleotide sequence ID" value="XM_014304563.1"/>
</dbReference>
<name>A0A0L0GB73_9EUKA</name>